<feature type="compositionally biased region" description="Polar residues" evidence="6">
    <location>
        <begin position="151"/>
        <end position="161"/>
    </location>
</feature>
<protein>
    <recommendedName>
        <fullName evidence="7">C2H2-type domain-containing protein</fullName>
    </recommendedName>
</protein>
<organism evidence="8 9">
    <name type="scientific">Hypsibius exemplaris</name>
    <name type="common">Freshwater tardigrade</name>
    <dbReference type="NCBI Taxonomy" id="2072580"/>
    <lineage>
        <taxon>Eukaryota</taxon>
        <taxon>Metazoa</taxon>
        <taxon>Ecdysozoa</taxon>
        <taxon>Tardigrada</taxon>
        <taxon>Eutardigrada</taxon>
        <taxon>Parachela</taxon>
        <taxon>Hypsibioidea</taxon>
        <taxon>Hypsibiidae</taxon>
        <taxon>Hypsibius</taxon>
    </lineage>
</organism>
<name>A0A1W0WQM0_HYPEX</name>
<dbReference type="SMART" id="SM00355">
    <property type="entry name" value="ZnF_C2H2"/>
    <property type="match status" value="6"/>
</dbReference>
<feature type="compositionally biased region" description="Basic residues" evidence="6">
    <location>
        <begin position="316"/>
        <end position="328"/>
    </location>
</feature>
<feature type="region of interest" description="Disordered" evidence="6">
    <location>
        <begin position="508"/>
        <end position="544"/>
    </location>
</feature>
<evidence type="ECO:0000313" key="9">
    <source>
        <dbReference type="Proteomes" id="UP000192578"/>
    </source>
</evidence>
<dbReference type="InterPro" id="IPR036236">
    <property type="entry name" value="Znf_C2H2_sf"/>
</dbReference>
<comment type="caution">
    <text evidence="8">The sequence shown here is derived from an EMBL/GenBank/DDBJ whole genome shotgun (WGS) entry which is preliminary data.</text>
</comment>
<sequence length="604" mass="66118">MMMAQQRVSGGGGRKKAPTVRESLSQFNLLTKREEVPGDVDEDDDGDGDVLMDEESSLTGSLDGRGYNNHEEPYPEEESPLDSAPLEDDGTEEEEDGYTSGILDFSTVVQNGGGQSVGRKLAGSARSSVNGEQSFDENGVGAEEGDEVNNVDGNGSLDTGSKSGGRGGKNIECDICKKTFSNAANMRRHRMRHSGIKPFKCHFCGNEFYRKDHMREHIEHKHSSSQGVSQVQCYFCQQVFAQKKDLFQHVTRDHDVDPRELHCHRCSFSAGTLGRYLWHLSTSHPRQESAHGKSSSPAPWDAGITTSLTTSDLLSHKKAMKPKRKPRKREAIASPPPPSMMSGDLSTGRYSASWLRPDVNVDLDDHDHDDNIPISQADTTTRYVSILPKNAVPPPMATLAQRLNGNHISSFAVPAGLSTVLTRPAGGASRTVESLSPMPELDVNGKTASGSSSNRRKSKAPVRVERNTDAGEEGRSSLVGQRIDGSVVDDVKPFPALVRRNNLPEDLFSAHSSTANGQGSQRSNGHHTRNLSTPAVSEPERETSPAKCPHCLILYPDRVLYMLHKTLHTDGHPYRCSRCRLQFPNRYEFYAHIVNHGGSASSLL</sequence>
<dbReference type="Pfam" id="PF00096">
    <property type="entry name" value="zf-C2H2"/>
    <property type="match status" value="1"/>
</dbReference>
<dbReference type="GO" id="GO:0008270">
    <property type="term" value="F:zinc ion binding"/>
    <property type="evidence" value="ECO:0007669"/>
    <property type="project" value="UniProtKB-KW"/>
</dbReference>
<evidence type="ECO:0000256" key="3">
    <source>
        <dbReference type="ARBA" id="ARBA00022771"/>
    </source>
</evidence>
<dbReference type="PROSITE" id="PS50157">
    <property type="entry name" value="ZINC_FINGER_C2H2_2"/>
    <property type="match status" value="3"/>
</dbReference>
<keyword evidence="9" id="KW-1185">Reference proteome</keyword>
<keyword evidence="4" id="KW-0862">Zinc</keyword>
<dbReference type="PANTHER" id="PTHR24379:SF121">
    <property type="entry name" value="C2H2-TYPE DOMAIN-CONTAINING PROTEIN"/>
    <property type="match status" value="1"/>
</dbReference>
<feature type="region of interest" description="Disordered" evidence="6">
    <location>
        <begin position="311"/>
        <end position="344"/>
    </location>
</feature>
<reference evidence="9" key="1">
    <citation type="submission" date="2017-01" db="EMBL/GenBank/DDBJ databases">
        <title>Comparative genomics of anhydrobiosis in the tardigrade Hypsibius dujardini.</title>
        <authorList>
            <person name="Yoshida Y."/>
            <person name="Koutsovoulos G."/>
            <person name="Laetsch D."/>
            <person name="Stevens L."/>
            <person name="Kumar S."/>
            <person name="Horikawa D."/>
            <person name="Ishino K."/>
            <person name="Komine S."/>
            <person name="Tomita M."/>
            <person name="Blaxter M."/>
            <person name="Arakawa K."/>
        </authorList>
    </citation>
    <scope>NUCLEOTIDE SEQUENCE [LARGE SCALE GENOMIC DNA]</scope>
    <source>
        <strain evidence="9">Z151</strain>
    </source>
</reference>
<keyword evidence="2" id="KW-0677">Repeat</keyword>
<evidence type="ECO:0000259" key="7">
    <source>
        <dbReference type="PROSITE" id="PS50157"/>
    </source>
</evidence>
<feature type="compositionally biased region" description="Polar residues" evidence="6">
    <location>
        <begin position="510"/>
        <end position="523"/>
    </location>
</feature>
<feature type="region of interest" description="Disordered" evidence="6">
    <location>
        <begin position="113"/>
        <end position="166"/>
    </location>
</feature>
<dbReference type="Gene3D" id="3.30.160.60">
    <property type="entry name" value="Classic Zinc Finger"/>
    <property type="match status" value="3"/>
</dbReference>
<feature type="compositionally biased region" description="Acidic residues" evidence="6">
    <location>
        <begin position="74"/>
        <end position="97"/>
    </location>
</feature>
<dbReference type="InterPro" id="IPR013087">
    <property type="entry name" value="Znf_C2H2_type"/>
</dbReference>
<dbReference type="AlphaFoldDB" id="A0A1W0WQM0"/>
<dbReference type="PANTHER" id="PTHR24379">
    <property type="entry name" value="KRAB AND ZINC FINGER DOMAIN-CONTAINING"/>
    <property type="match status" value="1"/>
</dbReference>
<dbReference type="Proteomes" id="UP000192578">
    <property type="component" value="Unassembled WGS sequence"/>
</dbReference>
<feature type="domain" description="C2H2-type" evidence="7">
    <location>
        <begin position="574"/>
        <end position="601"/>
    </location>
</feature>
<dbReference type="EMBL" id="MTYJ01000060">
    <property type="protein sequence ID" value="OQV17479.1"/>
    <property type="molecule type" value="Genomic_DNA"/>
</dbReference>
<evidence type="ECO:0000256" key="6">
    <source>
        <dbReference type="SAM" id="MobiDB-lite"/>
    </source>
</evidence>
<accession>A0A1W0WQM0</accession>
<feature type="compositionally biased region" description="Acidic residues" evidence="6">
    <location>
        <begin position="37"/>
        <end position="56"/>
    </location>
</feature>
<feature type="region of interest" description="Disordered" evidence="6">
    <location>
        <begin position="1"/>
        <end position="97"/>
    </location>
</feature>
<evidence type="ECO:0000256" key="1">
    <source>
        <dbReference type="ARBA" id="ARBA00022723"/>
    </source>
</evidence>
<dbReference type="OrthoDB" id="5576026at2759"/>
<keyword evidence="1" id="KW-0479">Metal-binding</keyword>
<proteinExistence type="predicted"/>
<evidence type="ECO:0000256" key="5">
    <source>
        <dbReference type="PROSITE-ProRule" id="PRU00042"/>
    </source>
</evidence>
<dbReference type="SUPFAM" id="SSF57667">
    <property type="entry name" value="beta-beta-alpha zinc fingers"/>
    <property type="match status" value="2"/>
</dbReference>
<dbReference type="PROSITE" id="PS00028">
    <property type="entry name" value="ZINC_FINGER_C2H2_1"/>
    <property type="match status" value="5"/>
</dbReference>
<feature type="domain" description="C2H2-type" evidence="7">
    <location>
        <begin position="199"/>
        <end position="227"/>
    </location>
</feature>
<feature type="compositionally biased region" description="Basic and acidic residues" evidence="6">
    <location>
        <begin position="462"/>
        <end position="475"/>
    </location>
</feature>
<evidence type="ECO:0000256" key="2">
    <source>
        <dbReference type="ARBA" id="ARBA00022737"/>
    </source>
</evidence>
<gene>
    <name evidence="8" type="ORF">BV898_08414</name>
</gene>
<evidence type="ECO:0000256" key="4">
    <source>
        <dbReference type="ARBA" id="ARBA00022833"/>
    </source>
</evidence>
<feature type="domain" description="C2H2-type" evidence="7">
    <location>
        <begin position="171"/>
        <end position="198"/>
    </location>
</feature>
<keyword evidence="3 5" id="KW-0863">Zinc-finger</keyword>
<evidence type="ECO:0000313" key="8">
    <source>
        <dbReference type="EMBL" id="OQV17479.1"/>
    </source>
</evidence>
<feature type="region of interest" description="Disordered" evidence="6">
    <location>
        <begin position="428"/>
        <end position="478"/>
    </location>
</feature>